<sequence length="72" mass="8564">MIISIKMKESILTTSDVVKNIVLCFNFKYRQLKRNDVREIVLEVETVLSENKLIYTKYVSENYNQTRESKTD</sequence>
<evidence type="ECO:0000313" key="1">
    <source>
        <dbReference type="EMBL" id="XDU65061.1"/>
    </source>
</evidence>
<protein>
    <submittedName>
        <fullName evidence="1">Uncharacterized protein</fullName>
    </submittedName>
</protein>
<gene>
    <name evidence="1" type="ORF">AB8B23_02560</name>
</gene>
<organism evidence="1">
    <name type="scientific">Leptotrichia mesophila</name>
    <dbReference type="NCBI Taxonomy" id="3239303"/>
    <lineage>
        <taxon>Bacteria</taxon>
        <taxon>Fusobacteriati</taxon>
        <taxon>Fusobacteriota</taxon>
        <taxon>Fusobacteriia</taxon>
        <taxon>Fusobacteriales</taxon>
        <taxon>Leptotrichiaceae</taxon>
        <taxon>Leptotrichia</taxon>
    </lineage>
</organism>
<dbReference type="AlphaFoldDB" id="A0AB39VB38"/>
<dbReference type="KEGG" id="lmes:AB8B23_02560"/>
<proteinExistence type="predicted"/>
<accession>A0AB39VB38</accession>
<name>A0AB39VB38_9FUSO</name>
<dbReference type="EMBL" id="CP165646">
    <property type="protein sequence ID" value="XDU65061.1"/>
    <property type="molecule type" value="Genomic_DNA"/>
</dbReference>
<dbReference type="RefSeq" id="WP_369713272.1">
    <property type="nucleotide sequence ID" value="NZ_CP165646.1"/>
</dbReference>
<reference evidence="1" key="1">
    <citation type="submission" date="2024-07" db="EMBL/GenBank/DDBJ databases">
        <authorList>
            <person name="Li X.-J."/>
            <person name="Wang X."/>
        </authorList>
    </citation>
    <scope>NUCLEOTIDE SEQUENCE</scope>
    <source>
        <strain evidence="1">HSP-342</strain>
    </source>
</reference>